<protein>
    <submittedName>
        <fullName evidence="1">Uncharacterized protein</fullName>
    </submittedName>
</protein>
<evidence type="ECO:0000313" key="2">
    <source>
        <dbReference type="EMBL" id="CNV17403.1"/>
    </source>
</evidence>
<proteinExistence type="predicted"/>
<sequence length="89" mass="9811">MDALPDVGQIRQVIGPATVEVIQHDLPTNRLEAFLGYFVGQLLVPLRRQFGEFLTRGYGAQQRVTPFDDDGALLGDQLVVAPRVGVHIQ</sequence>
<dbReference type="AlphaFoldDB" id="A0A655A0K7"/>
<organism evidence="1 6">
    <name type="scientific">Mycobacterium tuberculosis</name>
    <dbReference type="NCBI Taxonomy" id="1773"/>
    <lineage>
        <taxon>Bacteria</taxon>
        <taxon>Bacillati</taxon>
        <taxon>Actinomycetota</taxon>
        <taxon>Actinomycetes</taxon>
        <taxon>Mycobacteriales</taxon>
        <taxon>Mycobacteriaceae</taxon>
        <taxon>Mycobacterium</taxon>
        <taxon>Mycobacterium tuberculosis complex</taxon>
    </lineage>
</organism>
<gene>
    <name evidence="2" type="ORF">ERS007661_01766</name>
    <name evidence="3" type="ORF">ERS007739_04820</name>
    <name evidence="1" type="ORF">ERS027659_01903</name>
</gene>
<evidence type="ECO:0000313" key="5">
    <source>
        <dbReference type="Proteomes" id="UP000039217"/>
    </source>
</evidence>
<dbReference type="EMBL" id="CQQC01000531">
    <property type="protein sequence ID" value="CNV17403.1"/>
    <property type="molecule type" value="Genomic_DNA"/>
</dbReference>
<dbReference type="Proteomes" id="UP000050164">
    <property type="component" value="Unassembled WGS sequence"/>
</dbReference>
<name>A0A655A0K7_MYCTX</name>
<accession>A0A655A0K7</accession>
<evidence type="ECO:0000313" key="3">
    <source>
        <dbReference type="EMBL" id="CPA75950.1"/>
    </source>
</evidence>
<dbReference type="EMBL" id="CNFT01000397">
    <property type="protein sequence ID" value="CKR64090.1"/>
    <property type="molecule type" value="Genomic_DNA"/>
</dbReference>
<reference evidence="3" key="2">
    <citation type="submission" date="2015-03" db="EMBL/GenBank/DDBJ databases">
        <authorList>
            <consortium name="Pathogen Informatics"/>
            <person name="Murphy D."/>
        </authorList>
    </citation>
    <scope>NUCLEOTIDE SEQUENCE</scope>
    <source>
        <strain evidence="3">N09902308</strain>
    </source>
</reference>
<dbReference type="Proteomes" id="UP000039217">
    <property type="component" value="Unassembled WGS sequence"/>
</dbReference>
<evidence type="ECO:0000313" key="1">
    <source>
        <dbReference type="EMBL" id="CKR64090.1"/>
    </source>
</evidence>
<evidence type="ECO:0000313" key="4">
    <source>
        <dbReference type="Proteomes" id="UP000039021"/>
    </source>
</evidence>
<evidence type="ECO:0000313" key="6">
    <source>
        <dbReference type="Proteomes" id="UP000050164"/>
    </source>
</evidence>
<dbReference type="Proteomes" id="UP000039021">
    <property type="component" value="Unassembled WGS sequence"/>
</dbReference>
<dbReference type="EMBL" id="CSBK01003271">
    <property type="protein sequence ID" value="CPA75950.1"/>
    <property type="molecule type" value="Genomic_DNA"/>
</dbReference>
<reference evidence="4 5" key="1">
    <citation type="submission" date="2015-03" db="EMBL/GenBank/DDBJ databases">
        <authorList>
            <consortium name="Pathogen Informatics"/>
        </authorList>
    </citation>
    <scope>NUCLEOTIDE SEQUENCE [LARGE SCALE GENOMIC DNA]</scope>
    <source>
        <strain evidence="1 6">Bir 185</strain>
        <strain evidence="2 5">D00501624</strain>
        <strain evidence="4">N09902308</strain>
    </source>
</reference>